<gene>
    <name evidence="14" type="ORF">POM88_032399</name>
</gene>
<dbReference type="InterPro" id="IPR013083">
    <property type="entry name" value="Znf_RING/FYVE/PHD"/>
</dbReference>
<dbReference type="PROSITE" id="PS51698">
    <property type="entry name" value="U_BOX"/>
    <property type="match status" value="1"/>
</dbReference>
<evidence type="ECO:0000313" key="14">
    <source>
        <dbReference type="EMBL" id="KAK1376206.1"/>
    </source>
</evidence>
<keyword evidence="6 9" id="KW-0547">Nucleotide-binding</keyword>
<dbReference type="InterPro" id="IPR017441">
    <property type="entry name" value="Protein_kinase_ATP_BS"/>
</dbReference>
<feature type="coiled-coil region" evidence="10">
    <location>
        <begin position="408"/>
        <end position="505"/>
    </location>
</feature>
<evidence type="ECO:0000256" key="9">
    <source>
        <dbReference type="PROSITE-ProRule" id="PRU10141"/>
    </source>
</evidence>
<sequence length="855" mass="96631">MTLTSPYHAVSHSMIRVPDIALKGIMESRSDIVEEIAMREEEMVYVSVSKDVKESESTLKWAVCNFHGKKLCILYVHQTSKKMPTMGTKYSISRLEDRVRTYHNSERQHMDDILKTYGLICERAGAWAETLHIEMDSIEKGIVDLISMHNIKKLVMGAAADKLYSKKMTELKSKKAIYVCQKAPVFCHIWYVCNGNLIYTSNLMTTNATNLDRRGDLDEASGEVLSPPPPLPSNILVQSSSPRQSSGHEWRYNELASSAPYFRKVRSATSSQDANGGTTPSSSLSSERNSYACDNISRSDSADSISSLRSSSEVVEDSTLPSFSRPERSRNEIELRAIPHSNEGLYNSSSLSAQEEIASDKLYDELEKTMVEADNSRQKAFEESIKCRKAEKQATEAFRRVKASEGSYAEESRRKKEIEEALASGKEEIEKLKPKLDDDMKELQLALEQKSSLEFQIRNSDEMVQELEQKIFSAVHLLQRYKKERDELLLERNNAVSLAEELRSKPVEDTSIARMTQFYTEFSLSEIKEATHNFDPSLKIGEGGYGSIYRGVLRHTQVAVKVLHSNSSQGHLEFEQEVNVLSTLRHPNLITLIGACPEAWILVYEYLPNGSLEDRLSCKENTPPLSWQIRVRIAAELCSVLVFLHSYELSSNNTTICCRPDYAKGTFPYIDPEYLSTGELTRKSDVYSFGIILLRLLTGRPALGIAKEVQSALDKGNLKDLLDCTAGDWPFVRAKQLAQLALSCCEMSHNKRPELISEVWRMLEPMKFSCGASSFRRGSEDHFQIPQFYMCPIFQEIMQEPVVASDGYTYETEAIKGWLESGNDTSPMTDQKLANDILIPNHALRSAIQEWLQQP</sequence>
<dbReference type="EC" id="2.3.2.27" evidence="4"/>
<dbReference type="Pfam" id="PF07714">
    <property type="entry name" value="PK_Tyr_Ser-Thr"/>
    <property type="match status" value="2"/>
</dbReference>
<dbReference type="InterPro" id="IPR000719">
    <property type="entry name" value="Prot_kinase_dom"/>
</dbReference>
<keyword evidence="10" id="KW-0175">Coiled coil</keyword>
<feature type="binding site" evidence="9">
    <location>
        <position position="561"/>
    </location>
    <ligand>
        <name>ATP</name>
        <dbReference type="ChEBI" id="CHEBI:30616"/>
    </ligand>
</feature>
<dbReference type="Pfam" id="PF04564">
    <property type="entry name" value="U-box"/>
    <property type="match status" value="1"/>
</dbReference>
<comment type="pathway">
    <text evidence="3">Protein modification; protein ubiquitination.</text>
</comment>
<protein>
    <recommendedName>
        <fullName evidence="4">RING-type E3 ubiquitin transferase</fullName>
        <ecNumber evidence="4">2.3.2.27</ecNumber>
    </recommendedName>
</protein>
<dbReference type="InterPro" id="IPR003613">
    <property type="entry name" value="Ubox_domain"/>
</dbReference>
<proteinExistence type="predicted"/>
<reference evidence="14" key="2">
    <citation type="submission" date="2023-05" db="EMBL/GenBank/DDBJ databases">
        <authorList>
            <person name="Schelkunov M.I."/>
        </authorList>
    </citation>
    <scope>NUCLEOTIDE SEQUENCE</scope>
    <source>
        <strain evidence="14">Hsosn_3</strain>
        <tissue evidence="14">Leaf</tissue>
    </source>
</reference>
<dbReference type="CDD" id="cd01989">
    <property type="entry name" value="USP_STK_Ubox_N"/>
    <property type="match status" value="1"/>
</dbReference>
<dbReference type="Proteomes" id="UP001237642">
    <property type="component" value="Unassembled WGS sequence"/>
</dbReference>
<evidence type="ECO:0000256" key="7">
    <source>
        <dbReference type="ARBA" id="ARBA00022786"/>
    </source>
</evidence>
<dbReference type="PANTHER" id="PTHR45647:SF100">
    <property type="entry name" value="U-BOX DOMAIN-CONTAINING PROTEIN 33"/>
    <property type="match status" value="1"/>
</dbReference>
<dbReference type="SUPFAM" id="SSF57850">
    <property type="entry name" value="RING/U-box"/>
    <property type="match status" value="1"/>
</dbReference>
<dbReference type="Gene3D" id="1.10.510.10">
    <property type="entry name" value="Transferase(Phosphotransferase) domain 1"/>
    <property type="match status" value="1"/>
</dbReference>
<dbReference type="PANTHER" id="PTHR45647">
    <property type="entry name" value="OS02G0152300 PROTEIN"/>
    <property type="match status" value="1"/>
</dbReference>
<dbReference type="GO" id="GO:0005524">
    <property type="term" value="F:ATP binding"/>
    <property type="evidence" value="ECO:0007669"/>
    <property type="project" value="UniProtKB-UniRule"/>
</dbReference>
<dbReference type="SUPFAM" id="SSF56112">
    <property type="entry name" value="Protein kinase-like (PK-like)"/>
    <property type="match status" value="1"/>
</dbReference>
<feature type="domain" description="Protein kinase" evidence="12">
    <location>
        <begin position="534"/>
        <end position="769"/>
    </location>
</feature>
<evidence type="ECO:0000256" key="10">
    <source>
        <dbReference type="SAM" id="Coils"/>
    </source>
</evidence>
<dbReference type="InterPro" id="IPR051348">
    <property type="entry name" value="U-box_ubiquitin_ligases"/>
</dbReference>
<evidence type="ECO:0000259" key="13">
    <source>
        <dbReference type="PROSITE" id="PS51698"/>
    </source>
</evidence>
<keyword evidence="15" id="KW-1185">Reference proteome</keyword>
<dbReference type="FunFam" id="3.30.200.20:FF:000162">
    <property type="entry name" value="Adenine nucleotide alpha hydrolase-like domain kinase"/>
    <property type="match status" value="1"/>
</dbReference>
<evidence type="ECO:0000259" key="12">
    <source>
        <dbReference type="PROSITE" id="PS50011"/>
    </source>
</evidence>
<evidence type="ECO:0000256" key="11">
    <source>
        <dbReference type="SAM" id="MobiDB-lite"/>
    </source>
</evidence>
<dbReference type="AlphaFoldDB" id="A0AAD8HZJ0"/>
<dbReference type="GO" id="GO:0016567">
    <property type="term" value="P:protein ubiquitination"/>
    <property type="evidence" value="ECO:0007669"/>
    <property type="project" value="InterPro"/>
</dbReference>
<reference evidence="14" key="1">
    <citation type="submission" date="2023-02" db="EMBL/GenBank/DDBJ databases">
        <title>Genome of toxic invasive species Heracleum sosnowskyi carries increased number of genes despite the absence of recent whole-genome duplications.</title>
        <authorList>
            <person name="Schelkunov M."/>
            <person name="Shtratnikova V."/>
            <person name="Makarenko M."/>
            <person name="Klepikova A."/>
            <person name="Omelchenko D."/>
            <person name="Novikova G."/>
            <person name="Obukhova E."/>
            <person name="Bogdanov V."/>
            <person name="Penin A."/>
            <person name="Logacheva M."/>
        </authorList>
    </citation>
    <scope>NUCLEOTIDE SEQUENCE</scope>
    <source>
        <strain evidence="14">Hsosn_3</strain>
        <tissue evidence="14">Leaf</tissue>
    </source>
</reference>
<evidence type="ECO:0000256" key="8">
    <source>
        <dbReference type="ARBA" id="ARBA00022840"/>
    </source>
</evidence>
<dbReference type="CDD" id="cd16655">
    <property type="entry name" value="RING-Ubox_WDSUB1-like"/>
    <property type="match status" value="1"/>
</dbReference>
<feature type="region of interest" description="Disordered" evidence="11">
    <location>
        <begin position="266"/>
        <end position="328"/>
    </location>
</feature>
<name>A0AAD8HZJ0_9APIA</name>
<dbReference type="SMART" id="SM00504">
    <property type="entry name" value="Ubox"/>
    <property type="match status" value="1"/>
</dbReference>
<keyword evidence="8 9" id="KW-0067">ATP-binding</keyword>
<feature type="domain" description="U-box" evidence="13">
    <location>
        <begin position="784"/>
        <end position="855"/>
    </location>
</feature>
<feature type="region of interest" description="Disordered" evidence="11">
    <location>
        <begin position="218"/>
        <end position="248"/>
    </location>
</feature>
<evidence type="ECO:0000256" key="2">
    <source>
        <dbReference type="ARBA" id="ARBA00003861"/>
    </source>
</evidence>
<organism evidence="14 15">
    <name type="scientific">Heracleum sosnowskyi</name>
    <dbReference type="NCBI Taxonomy" id="360622"/>
    <lineage>
        <taxon>Eukaryota</taxon>
        <taxon>Viridiplantae</taxon>
        <taxon>Streptophyta</taxon>
        <taxon>Embryophyta</taxon>
        <taxon>Tracheophyta</taxon>
        <taxon>Spermatophyta</taxon>
        <taxon>Magnoliopsida</taxon>
        <taxon>eudicotyledons</taxon>
        <taxon>Gunneridae</taxon>
        <taxon>Pentapetalae</taxon>
        <taxon>asterids</taxon>
        <taxon>campanulids</taxon>
        <taxon>Apiales</taxon>
        <taxon>Apiaceae</taxon>
        <taxon>Apioideae</taxon>
        <taxon>apioid superclade</taxon>
        <taxon>Tordylieae</taxon>
        <taxon>Tordyliinae</taxon>
        <taxon>Heracleum</taxon>
    </lineage>
</organism>
<keyword evidence="7" id="KW-0833">Ubl conjugation pathway</keyword>
<dbReference type="Gene3D" id="3.30.40.10">
    <property type="entry name" value="Zinc/RING finger domain, C3HC4 (zinc finger)"/>
    <property type="match status" value="1"/>
</dbReference>
<accession>A0AAD8HZJ0</accession>
<evidence type="ECO:0000256" key="5">
    <source>
        <dbReference type="ARBA" id="ARBA00022679"/>
    </source>
</evidence>
<dbReference type="InterPro" id="IPR001245">
    <property type="entry name" value="Ser-Thr/Tyr_kinase_cat_dom"/>
</dbReference>
<dbReference type="Gene3D" id="3.30.200.20">
    <property type="entry name" value="Phosphorylase Kinase, domain 1"/>
    <property type="match status" value="1"/>
</dbReference>
<dbReference type="GO" id="GO:0061630">
    <property type="term" value="F:ubiquitin protein ligase activity"/>
    <property type="evidence" value="ECO:0007669"/>
    <property type="project" value="UniProtKB-EC"/>
</dbReference>
<dbReference type="GO" id="GO:0004672">
    <property type="term" value="F:protein kinase activity"/>
    <property type="evidence" value="ECO:0007669"/>
    <property type="project" value="InterPro"/>
</dbReference>
<dbReference type="InterPro" id="IPR011009">
    <property type="entry name" value="Kinase-like_dom_sf"/>
</dbReference>
<evidence type="ECO:0000313" key="15">
    <source>
        <dbReference type="Proteomes" id="UP001237642"/>
    </source>
</evidence>
<comment type="catalytic activity">
    <reaction evidence="1">
        <text>S-ubiquitinyl-[E2 ubiquitin-conjugating enzyme]-L-cysteine + [acceptor protein]-L-lysine = [E2 ubiquitin-conjugating enzyme]-L-cysteine + N(6)-ubiquitinyl-[acceptor protein]-L-lysine.</text>
        <dbReference type="EC" id="2.3.2.27"/>
    </reaction>
</comment>
<evidence type="ECO:0000256" key="4">
    <source>
        <dbReference type="ARBA" id="ARBA00012483"/>
    </source>
</evidence>
<evidence type="ECO:0000256" key="1">
    <source>
        <dbReference type="ARBA" id="ARBA00000900"/>
    </source>
</evidence>
<feature type="compositionally biased region" description="Low complexity" evidence="11">
    <location>
        <begin position="296"/>
        <end position="313"/>
    </location>
</feature>
<dbReference type="EMBL" id="JAUIZM010000007">
    <property type="protein sequence ID" value="KAK1376206.1"/>
    <property type="molecule type" value="Genomic_DNA"/>
</dbReference>
<dbReference type="PROSITE" id="PS50011">
    <property type="entry name" value="PROTEIN_KINASE_DOM"/>
    <property type="match status" value="1"/>
</dbReference>
<feature type="compositionally biased region" description="Polar residues" evidence="11">
    <location>
        <begin position="235"/>
        <end position="245"/>
    </location>
</feature>
<evidence type="ECO:0000256" key="3">
    <source>
        <dbReference type="ARBA" id="ARBA00004906"/>
    </source>
</evidence>
<dbReference type="PROSITE" id="PS00107">
    <property type="entry name" value="PROTEIN_KINASE_ATP"/>
    <property type="match status" value="1"/>
</dbReference>
<keyword evidence="5" id="KW-0808">Transferase</keyword>
<comment type="function">
    <text evidence="2">Functions as an E3 ubiquitin ligase.</text>
</comment>
<evidence type="ECO:0000256" key="6">
    <source>
        <dbReference type="ARBA" id="ARBA00022741"/>
    </source>
</evidence>
<comment type="caution">
    <text evidence="14">The sequence shown here is derived from an EMBL/GenBank/DDBJ whole genome shotgun (WGS) entry which is preliminary data.</text>
</comment>
<feature type="compositionally biased region" description="Polar residues" evidence="11">
    <location>
        <begin position="267"/>
        <end position="289"/>
    </location>
</feature>